<evidence type="ECO:0000313" key="1">
    <source>
        <dbReference type="EMBL" id="CCF99697.1"/>
    </source>
</evidence>
<protein>
    <submittedName>
        <fullName evidence="1">Uncharacterized protein</fullName>
    </submittedName>
</protein>
<organism evidence="1">
    <name type="scientific">uncultured Flavobacteriia bacterium</name>
    <dbReference type="NCBI Taxonomy" id="212695"/>
    <lineage>
        <taxon>Bacteria</taxon>
        <taxon>Pseudomonadati</taxon>
        <taxon>Bacteroidota</taxon>
        <taxon>Flavobacteriia</taxon>
        <taxon>environmental samples</taxon>
    </lineage>
</organism>
<accession>H6RF86</accession>
<gene>
    <name evidence="1" type="ORF">VIS_S18BRA80025</name>
</gene>
<proteinExistence type="predicted"/>
<reference evidence="1" key="2">
    <citation type="submission" date="2012-02" db="EMBL/GenBank/DDBJ databases">
        <authorList>
            <person name="Genoscope - CEA"/>
        </authorList>
    </citation>
    <scope>NUCLEOTIDE SEQUENCE</scope>
</reference>
<dbReference type="AlphaFoldDB" id="H6RF86"/>
<name>H6RF86_9BACT</name>
<reference evidence="1" key="1">
    <citation type="journal article" date="2012" name="Environ. Microbiol.">
        <title>Genomic content of uncultured Bacteroidetes from contrasting oceanic provinces in the North Atlantic Ocean.</title>
        <authorList>
            <person name="Gomez-Pereira P.R."/>
            <person name="Schuler M."/>
            <person name="Fuchs B.M."/>
            <person name="Bennke C."/>
            <person name="Teeling H."/>
            <person name="Waldmann J."/>
            <person name="Richter M."/>
            <person name="Barbe V."/>
            <person name="Bataille E."/>
            <person name="Glockner F.O."/>
            <person name="Amann R."/>
        </authorList>
    </citation>
    <scope>NUCLEOTIDE SEQUENCE</scope>
</reference>
<sequence length="47" mass="5795">MERQHLSKELTHPLIEVLKKYPKETNPIKVRKYNRQKVVIVQSHFYF</sequence>
<dbReference type="EMBL" id="FO117587">
    <property type="protein sequence ID" value="CCF99697.1"/>
    <property type="molecule type" value="Genomic_DNA"/>
</dbReference>